<organism evidence="1 2">
    <name type="scientific">Ladona fulva</name>
    <name type="common">Scarce chaser dragonfly</name>
    <name type="synonym">Libellula fulva</name>
    <dbReference type="NCBI Taxonomy" id="123851"/>
    <lineage>
        <taxon>Eukaryota</taxon>
        <taxon>Metazoa</taxon>
        <taxon>Ecdysozoa</taxon>
        <taxon>Arthropoda</taxon>
        <taxon>Hexapoda</taxon>
        <taxon>Insecta</taxon>
        <taxon>Pterygota</taxon>
        <taxon>Palaeoptera</taxon>
        <taxon>Odonata</taxon>
        <taxon>Epiprocta</taxon>
        <taxon>Anisoptera</taxon>
        <taxon>Libelluloidea</taxon>
        <taxon>Libellulidae</taxon>
        <taxon>Ladona</taxon>
    </lineage>
</organism>
<protein>
    <submittedName>
        <fullName evidence="1">Uncharacterized protein</fullName>
    </submittedName>
</protein>
<gene>
    <name evidence="1" type="ORF">J437_LFUL005394</name>
</gene>
<dbReference type="OrthoDB" id="8195432at2759"/>
<evidence type="ECO:0000313" key="2">
    <source>
        <dbReference type="Proteomes" id="UP000792457"/>
    </source>
</evidence>
<dbReference type="EMBL" id="KZ308334">
    <property type="protein sequence ID" value="KAG8227693.1"/>
    <property type="molecule type" value="Genomic_DNA"/>
</dbReference>
<accession>A0A8K0K4A4</accession>
<keyword evidence="2" id="KW-1185">Reference proteome</keyword>
<name>A0A8K0K4A4_LADFU</name>
<sequence>MFVGWPSWNLRNCYNVLVRRLSSPLFYQPSTYSEENKSLPGECKNDFLLLYIILSRSYFPFVLSASFPLLVNRIAFNHTVISQKGPPVRSVLFFRHHLRSIRETHESARAFAKQSLRTKFNLLAFVHFLFHVAILPESSITLLEKIVRSFVTPRARECNFFPPFSSLEQLAEKVRTNHGYRVDVILDTFIIGALGTWDNKNEGVLRRLGIPKLAWRQLRCLSEAIKWSRDIYVEHTTGTRRYRGNKGITPTPLENGH</sequence>
<dbReference type="Proteomes" id="UP000792457">
    <property type="component" value="Unassembled WGS sequence"/>
</dbReference>
<proteinExistence type="predicted"/>
<reference evidence="1" key="2">
    <citation type="submission" date="2017-10" db="EMBL/GenBank/DDBJ databases">
        <title>Ladona fulva Genome sequencing and assembly.</title>
        <authorList>
            <person name="Murali S."/>
            <person name="Richards S."/>
            <person name="Bandaranaike D."/>
            <person name="Bellair M."/>
            <person name="Blankenburg K."/>
            <person name="Chao H."/>
            <person name="Dinh H."/>
            <person name="Doddapaneni H."/>
            <person name="Dugan-Rocha S."/>
            <person name="Elkadiri S."/>
            <person name="Gnanaolivu R."/>
            <person name="Hernandez B."/>
            <person name="Skinner E."/>
            <person name="Javaid M."/>
            <person name="Lee S."/>
            <person name="Li M."/>
            <person name="Ming W."/>
            <person name="Munidasa M."/>
            <person name="Muniz J."/>
            <person name="Nguyen L."/>
            <person name="Hughes D."/>
            <person name="Osuji N."/>
            <person name="Pu L.-L."/>
            <person name="Puazo M."/>
            <person name="Qu C."/>
            <person name="Quiroz J."/>
            <person name="Raj R."/>
            <person name="Weissenberger G."/>
            <person name="Xin Y."/>
            <person name="Zou X."/>
            <person name="Han Y."/>
            <person name="Worley K."/>
            <person name="Muzny D."/>
            <person name="Gibbs R."/>
        </authorList>
    </citation>
    <scope>NUCLEOTIDE SEQUENCE</scope>
    <source>
        <strain evidence="1">Sampled in the wild</strain>
    </source>
</reference>
<reference evidence="1" key="1">
    <citation type="submission" date="2013-04" db="EMBL/GenBank/DDBJ databases">
        <authorList>
            <person name="Qu J."/>
            <person name="Murali S.C."/>
            <person name="Bandaranaike D."/>
            <person name="Bellair M."/>
            <person name="Blankenburg K."/>
            <person name="Chao H."/>
            <person name="Dinh H."/>
            <person name="Doddapaneni H."/>
            <person name="Downs B."/>
            <person name="Dugan-Rocha S."/>
            <person name="Elkadiri S."/>
            <person name="Gnanaolivu R.D."/>
            <person name="Hernandez B."/>
            <person name="Javaid M."/>
            <person name="Jayaseelan J.C."/>
            <person name="Lee S."/>
            <person name="Li M."/>
            <person name="Ming W."/>
            <person name="Munidasa M."/>
            <person name="Muniz J."/>
            <person name="Nguyen L."/>
            <person name="Ongeri F."/>
            <person name="Osuji N."/>
            <person name="Pu L.-L."/>
            <person name="Puazo M."/>
            <person name="Qu C."/>
            <person name="Quiroz J."/>
            <person name="Raj R."/>
            <person name="Weissenberger G."/>
            <person name="Xin Y."/>
            <person name="Zou X."/>
            <person name="Han Y."/>
            <person name="Richards S."/>
            <person name="Worley K."/>
            <person name="Muzny D."/>
            <person name="Gibbs R."/>
        </authorList>
    </citation>
    <scope>NUCLEOTIDE SEQUENCE</scope>
    <source>
        <strain evidence="1">Sampled in the wild</strain>
    </source>
</reference>
<comment type="caution">
    <text evidence="1">The sequence shown here is derived from an EMBL/GenBank/DDBJ whole genome shotgun (WGS) entry which is preliminary data.</text>
</comment>
<dbReference type="AlphaFoldDB" id="A0A8K0K4A4"/>
<evidence type="ECO:0000313" key="1">
    <source>
        <dbReference type="EMBL" id="KAG8227693.1"/>
    </source>
</evidence>